<evidence type="ECO:0000313" key="3">
    <source>
        <dbReference type="Proteomes" id="UP000263833"/>
    </source>
</evidence>
<dbReference type="Pfam" id="PF19622">
    <property type="entry name" value="DUF6127"/>
    <property type="match status" value="1"/>
</dbReference>
<accession>A0A371BF88</accession>
<reference evidence="3" key="1">
    <citation type="submission" date="2018-08" db="EMBL/GenBank/DDBJ databases">
        <authorList>
            <person name="Kim S.-J."/>
            <person name="Jung G.-Y."/>
        </authorList>
    </citation>
    <scope>NUCLEOTIDE SEQUENCE [LARGE SCALE GENOMIC DNA]</scope>
    <source>
        <strain evidence="3">GY_G</strain>
    </source>
</reference>
<keyword evidence="1" id="KW-0812">Transmembrane</keyword>
<keyword evidence="1" id="KW-1133">Transmembrane helix</keyword>
<evidence type="ECO:0008006" key="4">
    <source>
        <dbReference type="Google" id="ProtNLM"/>
    </source>
</evidence>
<name>A0A371BF88_9SPHN</name>
<proteinExistence type="predicted"/>
<dbReference type="RefSeq" id="WP_115547632.1">
    <property type="nucleotide sequence ID" value="NZ_QRGP01000001.1"/>
</dbReference>
<dbReference type="AlphaFoldDB" id="A0A371BF88"/>
<protein>
    <recommendedName>
        <fullName evidence="4">Transmembrane protein</fullName>
    </recommendedName>
</protein>
<dbReference type="Proteomes" id="UP000263833">
    <property type="component" value="Unassembled WGS sequence"/>
</dbReference>
<keyword evidence="1" id="KW-0472">Membrane</keyword>
<dbReference type="OrthoDB" id="7427743at2"/>
<comment type="caution">
    <text evidence="2">The sequence shown here is derived from an EMBL/GenBank/DDBJ whole genome shotgun (WGS) entry which is preliminary data.</text>
</comment>
<organism evidence="2 3">
    <name type="scientific">Sphingorhabdus pulchriflava</name>
    <dbReference type="NCBI Taxonomy" id="2292257"/>
    <lineage>
        <taxon>Bacteria</taxon>
        <taxon>Pseudomonadati</taxon>
        <taxon>Pseudomonadota</taxon>
        <taxon>Alphaproteobacteria</taxon>
        <taxon>Sphingomonadales</taxon>
        <taxon>Sphingomonadaceae</taxon>
        <taxon>Sphingorhabdus</taxon>
    </lineage>
</organism>
<feature type="transmembrane region" description="Helical" evidence="1">
    <location>
        <begin position="62"/>
        <end position="86"/>
    </location>
</feature>
<dbReference type="EMBL" id="QRGP01000001">
    <property type="protein sequence ID" value="RDV06073.1"/>
    <property type="molecule type" value="Genomic_DNA"/>
</dbReference>
<keyword evidence="3" id="KW-1185">Reference proteome</keyword>
<evidence type="ECO:0000313" key="2">
    <source>
        <dbReference type="EMBL" id="RDV06073.1"/>
    </source>
</evidence>
<evidence type="ECO:0000256" key="1">
    <source>
        <dbReference type="SAM" id="Phobius"/>
    </source>
</evidence>
<gene>
    <name evidence="2" type="ORF">DXH95_01095</name>
</gene>
<sequence length="87" mass="9198">MTIEDKQLGELLARASEAGAQRALAHLGLADESAAKDMADLRELLSAWRDAKRSAHKAVVEWLVRGALAVLVIGLAVKLGLGGLVIK</sequence>
<dbReference type="InterPro" id="IPR046130">
    <property type="entry name" value="DUF6127"/>
</dbReference>